<comment type="caution">
    <text evidence="2">The sequence shown here is derived from an EMBL/GenBank/DDBJ whole genome shotgun (WGS) entry which is preliminary data.</text>
</comment>
<evidence type="ECO:0000313" key="2">
    <source>
        <dbReference type="EMBL" id="GMH17532.1"/>
    </source>
</evidence>
<evidence type="ECO:0000313" key="3">
    <source>
        <dbReference type="Proteomes" id="UP001279734"/>
    </source>
</evidence>
<name>A0AAD3XTZ6_NEPGR</name>
<feature type="region of interest" description="Disordered" evidence="1">
    <location>
        <begin position="137"/>
        <end position="162"/>
    </location>
</feature>
<keyword evidence="3" id="KW-1185">Reference proteome</keyword>
<accession>A0AAD3XTZ6</accession>
<protein>
    <submittedName>
        <fullName evidence="2">Uncharacterized protein</fullName>
    </submittedName>
</protein>
<dbReference type="EMBL" id="BSYO01000018">
    <property type="protein sequence ID" value="GMH17532.1"/>
    <property type="molecule type" value="Genomic_DNA"/>
</dbReference>
<dbReference type="Proteomes" id="UP001279734">
    <property type="component" value="Unassembled WGS sequence"/>
</dbReference>
<organism evidence="2 3">
    <name type="scientific">Nepenthes gracilis</name>
    <name type="common">Slender pitcher plant</name>
    <dbReference type="NCBI Taxonomy" id="150966"/>
    <lineage>
        <taxon>Eukaryota</taxon>
        <taxon>Viridiplantae</taxon>
        <taxon>Streptophyta</taxon>
        <taxon>Embryophyta</taxon>
        <taxon>Tracheophyta</taxon>
        <taxon>Spermatophyta</taxon>
        <taxon>Magnoliopsida</taxon>
        <taxon>eudicotyledons</taxon>
        <taxon>Gunneridae</taxon>
        <taxon>Pentapetalae</taxon>
        <taxon>Caryophyllales</taxon>
        <taxon>Nepenthaceae</taxon>
        <taxon>Nepenthes</taxon>
    </lineage>
</organism>
<sequence>MKTNRAPFPPNYALMRVLFRPVVAQLCKVHGSNIQWRGRFYGVAVASDIPKDDRRKRIPKAERKSMVESYVQKDQRQCRMLDMLGVNKDDIDTCVIEEDDTKFLTASSPVLTEGNGRVPRTCKEMKVVEADEASSDDFLRPNVSSTNPIHDHASTGFDGLSRDTSLQTTNPNVPQKKLSFWESLRSFAGNIISGWRKS</sequence>
<reference evidence="2" key="1">
    <citation type="submission" date="2023-05" db="EMBL/GenBank/DDBJ databases">
        <title>Nepenthes gracilis genome sequencing.</title>
        <authorList>
            <person name="Fukushima K."/>
        </authorList>
    </citation>
    <scope>NUCLEOTIDE SEQUENCE</scope>
    <source>
        <strain evidence="2">SING2019-196</strain>
    </source>
</reference>
<proteinExistence type="predicted"/>
<gene>
    <name evidence="2" type="ORF">Nepgr_019373</name>
</gene>
<evidence type="ECO:0000256" key="1">
    <source>
        <dbReference type="SAM" id="MobiDB-lite"/>
    </source>
</evidence>
<dbReference type="AlphaFoldDB" id="A0AAD3XTZ6"/>